<accession>A0A2T2YH93</accession>
<proteinExistence type="predicted"/>
<dbReference type="RefSeq" id="WP_106930950.1">
    <property type="nucleotide sequence ID" value="NZ_PYFT01000001.1"/>
</dbReference>
<reference evidence="1 2" key="1">
    <citation type="submission" date="2018-03" db="EMBL/GenBank/DDBJ databases">
        <title>Adhaeribacter sp. HMF7605 Genome sequencing and assembly.</title>
        <authorList>
            <person name="Kang H."/>
            <person name="Kang J."/>
            <person name="Cha I."/>
            <person name="Kim H."/>
            <person name="Joh K."/>
        </authorList>
    </citation>
    <scope>NUCLEOTIDE SEQUENCE [LARGE SCALE GENOMIC DNA]</scope>
    <source>
        <strain evidence="1 2">HMF7605</strain>
    </source>
</reference>
<evidence type="ECO:0000313" key="1">
    <source>
        <dbReference type="EMBL" id="PSR54870.1"/>
    </source>
</evidence>
<protein>
    <submittedName>
        <fullName evidence="1">Uncharacterized protein</fullName>
    </submittedName>
</protein>
<gene>
    <name evidence="1" type="ORF">AHMF7605_15855</name>
</gene>
<sequence>MALDFYQLNNKEYFFALEDKELQDLGEILQEFRYRTGFVIDQYSDYKLTIENQAAIIKIIDDYIDKTDLNKNKSKIFARKKE</sequence>
<keyword evidence="2" id="KW-1185">Reference proteome</keyword>
<organism evidence="1 2">
    <name type="scientific">Adhaeribacter arboris</name>
    <dbReference type="NCBI Taxonomy" id="2072846"/>
    <lineage>
        <taxon>Bacteria</taxon>
        <taxon>Pseudomonadati</taxon>
        <taxon>Bacteroidota</taxon>
        <taxon>Cytophagia</taxon>
        <taxon>Cytophagales</taxon>
        <taxon>Hymenobacteraceae</taxon>
        <taxon>Adhaeribacter</taxon>
    </lineage>
</organism>
<dbReference type="OrthoDB" id="768359at2"/>
<evidence type="ECO:0000313" key="2">
    <source>
        <dbReference type="Proteomes" id="UP000240357"/>
    </source>
</evidence>
<dbReference type="EMBL" id="PYFT01000001">
    <property type="protein sequence ID" value="PSR54870.1"/>
    <property type="molecule type" value="Genomic_DNA"/>
</dbReference>
<dbReference type="Proteomes" id="UP000240357">
    <property type="component" value="Unassembled WGS sequence"/>
</dbReference>
<comment type="caution">
    <text evidence="1">The sequence shown here is derived from an EMBL/GenBank/DDBJ whole genome shotgun (WGS) entry which is preliminary data.</text>
</comment>
<name>A0A2T2YH93_9BACT</name>
<dbReference type="AlphaFoldDB" id="A0A2T2YH93"/>